<accession>A0AAE3HIP1</accession>
<sequence length="117" mass="13131">MQLKEVMNILDAQLFLGEEKLKEHVYSACGCDLMSDVLSYAKENVILLTGLVNTHVIRTAEMAGIYTIVFVRGKQPTKEILDLAEELEISIFSTKLPLYEACGYLYTKGLGRGKVER</sequence>
<dbReference type="InterPro" id="IPR010766">
    <property type="entry name" value="DRTGG"/>
</dbReference>
<protein>
    <submittedName>
        <fullName evidence="2">DRTGG domain-containing protein</fullName>
    </submittedName>
</protein>
<proteinExistence type="predicted"/>
<feature type="domain" description="DRTGG" evidence="1">
    <location>
        <begin position="5"/>
        <end position="97"/>
    </location>
</feature>
<reference evidence="2" key="1">
    <citation type="submission" date="2022-07" db="EMBL/GenBank/DDBJ databases">
        <title>Enhanced cultured diversity of the mouse gut microbiota enables custom-made synthetic communities.</title>
        <authorList>
            <person name="Afrizal A."/>
        </authorList>
    </citation>
    <scope>NUCLEOTIDE SEQUENCE</scope>
    <source>
        <strain evidence="2">DSM 28593</strain>
    </source>
</reference>
<comment type="caution">
    <text evidence="2">The sequence shown here is derived from an EMBL/GenBank/DDBJ whole genome shotgun (WGS) entry which is preliminary data.</text>
</comment>
<dbReference type="RefSeq" id="WP_257532646.1">
    <property type="nucleotide sequence ID" value="NZ_JANKAS010000015.1"/>
</dbReference>
<name>A0AAE3HIP1_9FIRM</name>
<gene>
    <name evidence="2" type="ORF">NSA47_12940</name>
</gene>
<evidence type="ECO:0000313" key="3">
    <source>
        <dbReference type="Proteomes" id="UP001205748"/>
    </source>
</evidence>
<dbReference type="Proteomes" id="UP001205748">
    <property type="component" value="Unassembled WGS sequence"/>
</dbReference>
<evidence type="ECO:0000313" key="2">
    <source>
        <dbReference type="EMBL" id="MCR1899878.1"/>
    </source>
</evidence>
<evidence type="ECO:0000259" key="1">
    <source>
        <dbReference type="Pfam" id="PF07085"/>
    </source>
</evidence>
<dbReference type="InterPro" id="IPR028979">
    <property type="entry name" value="Ser_kin/Pase_Hpr-like_N_sf"/>
</dbReference>
<dbReference type="Gene3D" id="3.40.1390.20">
    <property type="entry name" value="HprK N-terminal domain-like"/>
    <property type="match status" value="1"/>
</dbReference>
<dbReference type="AlphaFoldDB" id="A0AAE3HIP1"/>
<organism evidence="2 3">
    <name type="scientific">Irregularibacter muris</name>
    <dbReference type="NCBI Taxonomy" id="1796619"/>
    <lineage>
        <taxon>Bacteria</taxon>
        <taxon>Bacillati</taxon>
        <taxon>Bacillota</taxon>
        <taxon>Clostridia</taxon>
        <taxon>Eubacteriales</taxon>
        <taxon>Eubacteriaceae</taxon>
        <taxon>Irregularibacter</taxon>
    </lineage>
</organism>
<dbReference type="Pfam" id="PF07085">
    <property type="entry name" value="DRTGG"/>
    <property type="match status" value="1"/>
</dbReference>
<dbReference type="EMBL" id="JANKAS010000015">
    <property type="protein sequence ID" value="MCR1899878.1"/>
    <property type="molecule type" value="Genomic_DNA"/>
</dbReference>
<dbReference type="SUPFAM" id="SSF75138">
    <property type="entry name" value="HprK N-terminal domain-like"/>
    <property type="match status" value="1"/>
</dbReference>
<keyword evidence="3" id="KW-1185">Reference proteome</keyword>